<feature type="transmembrane region" description="Helical" evidence="2">
    <location>
        <begin position="41"/>
        <end position="62"/>
    </location>
</feature>
<protein>
    <submittedName>
        <fullName evidence="3">Uncharacterized protein</fullName>
    </submittedName>
</protein>
<evidence type="ECO:0000256" key="2">
    <source>
        <dbReference type="SAM" id="Phobius"/>
    </source>
</evidence>
<keyword evidence="2" id="KW-0472">Membrane</keyword>
<keyword evidence="4" id="KW-1185">Reference proteome</keyword>
<proteinExistence type="predicted"/>
<evidence type="ECO:0000256" key="1">
    <source>
        <dbReference type="SAM" id="MobiDB-lite"/>
    </source>
</evidence>
<evidence type="ECO:0000313" key="4">
    <source>
        <dbReference type="Proteomes" id="UP001287286"/>
    </source>
</evidence>
<evidence type="ECO:0000313" key="3">
    <source>
        <dbReference type="EMBL" id="KAK4076530.1"/>
    </source>
</evidence>
<name>A0ABR0BGF0_PURLI</name>
<feature type="compositionally biased region" description="Polar residues" evidence="1">
    <location>
        <begin position="837"/>
        <end position="846"/>
    </location>
</feature>
<organism evidence="3 4">
    <name type="scientific">Purpureocillium lilacinum</name>
    <name type="common">Paecilomyces lilacinus</name>
    <dbReference type="NCBI Taxonomy" id="33203"/>
    <lineage>
        <taxon>Eukaryota</taxon>
        <taxon>Fungi</taxon>
        <taxon>Dikarya</taxon>
        <taxon>Ascomycota</taxon>
        <taxon>Pezizomycotina</taxon>
        <taxon>Sordariomycetes</taxon>
        <taxon>Hypocreomycetidae</taxon>
        <taxon>Hypocreales</taxon>
        <taxon>Ophiocordycipitaceae</taxon>
        <taxon>Purpureocillium</taxon>
    </lineage>
</organism>
<sequence length="846" mass="92898">MQVQQSPGNLQLLIQPVVSRSSLRATMESIIPLTVGRVSGLIALGNAIVTFTVPLLLALLLVRHFDTSVSAATWSVLGRQLHSTAWPSFFRADSVAGKHVHWTVSTAAYSKLALAFLGVICGVVTPLGLADQIRSASVRDVPFEYVRDLSSFGISTMGRPAMPLSRDCIITAAYCPGAIGGIIGQGGGNVSVNPDHPPTSRIPGNMTTMFRSALKNSTVASIFDIQYRSWMPYVSEYFDGHKPYPRGQFLHLDYLINRDSIVLVEGLIVDMESGGVGFRNHSAPHGLSLGAEWEEDILWVEPEFSCVNTNLSYELVLADTRNPHNYSVPIRSIELVDDGGFANLRLGNPYDNWPNITYASPDVRLRADRSAWLTCLLTAFTYNMTNATTAAYGINTTLGKHYEIKKTPFFISGQGVQTSRIDGTWLALPDIGKNDKGDWMVGNRTITSDKDDPYWFAVGLFTELAGRCRGQYTDQSKEVDHNVECGYLFAAPSRVDGGEPLFEEPGSRWKMPVYTCAGAVKASVKSVSFATNGTVSLESLSVHGVKDKQYQSPADHPLWATEDWWFPGYGGAYAAPLWGIVDDSYQGTPGYNFTRGPSYYLPYSYYDLTWEGMTGPLDILAGPVAPYGIMGQVLNGIFSDSLHANVPRYSGVDTGALRTKWRTLSRKPDDAEKLLRLVWTDMMASATVGTVGTSDTKDPNTVHNPGRSLHPDAMTKLSPRSVAVFERRVTYDMRYAIPALLFLASWVSLVLAASITALLNGQLLRQLKQLLNDTSVGRVAVGSVDGEHQNLLRLSTRDWLDAVGHLPLRLWKDPEGYDELEQPPTGSKQGGEAYSNRVWQSDCTEQ</sequence>
<dbReference type="EMBL" id="JAWRVI010000116">
    <property type="protein sequence ID" value="KAK4076530.1"/>
    <property type="molecule type" value="Genomic_DNA"/>
</dbReference>
<feature type="region of interest" description="Disordered" evidence="1">
    <location>
        <begin position="815"/>
        <end position="846"/>
    </location>
</feature>
<feature type="transmembrane region" description="Helical" evidence="2">
    <location>
        <begin position="112"/>
        <end position="130"/>
    </location>
</feature>
<keyword evidence="2" id="KW-1133">Transmembrane helix</keyword>
<comment type="caution">
    <text evidence="3">The sequence shown here is derived from an EMBL/GenBank/DDBJ whole genome shotgun (WGS) entry which is preliminary data.</text>
</comment>
<accession>A0ABR0BGF0</accession>
<feature type="region of interest" description="Disordered" evidence="1">
    <location>
        <begin position="690"/>
        <end position="712"/>
    </location>
</feature>
<keyword evidence="2" id="KW-0812">Transmembrane</keyword>
<reference evidence="3 4" key="1">
    <citation type="journal article" date="2024" name="Microbiol. Resour. Announc.">
        <title>Genome annotations for the ascomycete fungi Trichoderma harzianum, Trichoderma aggressivum, and Purpureocillium lilacinum.</title>
        <authorList>
            <person name="Beijen E.P.W."/>
            <person name="Ohm R.A."/>
        </authorList>
    </citation>
    <scope>NUCLEOTIDE SEQUENCE [LARGE SCALE GENOMIC DNA]</scope>
    <source>
        <strain evidence="3 4">CBS 150709</strain>
    </source>
</reference>
<dbReference type="Proteomes" id="UP001287286">
    <property type="component" value="Unassembled WGS sequence"/>
</dbReference>
<feature type="transmembrane region" description="Helical" evidence="2">
    <location>
        <begin position="735"/>
        <end position="759"/>
    </location>
</feature>
<gene>
    <name evidence="3" type="ORF">Purlil1_12621</name>
</gene>